<keyword evidence="4" id="KW-1133">Transmembrane helix</keyword>
<keyword evidence="9" id="KW-1185">Reference proteome</keyword>
<evidence type="ECO:0000256" key="4">
    <source>
        <dbReference type="ARBA" id="ARBA00022989"/>
    </source>
</evidence>
<keyword evidence="3" id="KW-0732">Signal</keyword>
<comment type="caution">
    <text evidence="8">The sequence shown here is derived from an EMBL/GenBank/DDBJ whole genome shotgun (WGS) entry which is preliminary data.</text>
</comment>
<dbReference type="Proteomes" id="UP000284842">
    <property type="component" value="Unassembled WGS sequence"/>
</dbReference>
<sequence length="431" mass="45143">CVHAAAGLNARQTSLPAAWTSVGCFRQVYYDSTASRSLKVASFTSVDNMTIESCLDFCASGGFTFAGVEFARECFCDNVIESPGVPISSSSCNMACTGNSAEICGGPDAINVFSHSAAPTTTPTPTTSTTPVVTTTSTTAPVATPTIPQTAGTFIYKGCFQDAVLTRFRTLGTQVTVSGAFNVEGCTAACKSAGFPLAGLEFGQECWCDTYMEIVSPAPDRECNKVCIGDATELCGTGNRLAVYQDTAATPPNPQTCLNNFQLPLIDVILQWVPKTGGTASQITGIVITGNGSVVSLTKEKNTIALTVSLASHSFCFDLHTDLENLNVLGSAVAPEIGGAQFLITDVIGAISTVAFNGYCAKPNPVGQFGPFIGPAVLSVNGHVDQWALCHNVTSTNTFGSRFVIYSPIATNPHYDISQCQDIFIQLQITG</sequence>
<dbReference type="InterPro" id="IPR002889">
    <property type="entry name" value="WSC_carb-bd"/>
</dbReference>
<accession>A0A409YFS4</accession>
<evidence type="ECO:0000256" key="3">
    <source>
        <dbReference type="ARBA" id="ARBA00022729"/>
    </source>
</evidence>
<proteinExistence type="predicted"/>
<keyword evidence="6" id="KW-0325">Glycoprotein</keyword>
<dbReference type="Pfam" id="PF01822">
    <property type="entry name" value="WSC"/>
    <property type="match status" value="2"/>
</dbReference>
<evidence type="ECO:0000256" key="6">
    <source>
        <dbReference type="ARBA" id="ARBA00023180"/>
    </source>
</evidence>
<evidence type="ECO:0000256" key="2">
    <source>
        <dbReference type="ARBA" id="ARBA00022692"/>
    </source>
</evidence>
<evidence type="ECO:0000259" key="7">
    <source>
        <dbReference type="PROSITE" id="PS51212"/>
    </source>
</evidence>
<evidence type="ECO:0000313" key="9">
    <source>
        <dbReference type="Proteomes" id="UP000284842"/>
    </source>
</evidence>
<reference evidence="8 9" key="1">
    <citation type="journal article" date="2018" name="Evol. Lett.">
        <title>Horizontal gene cluster transfer increased hallucinogenic mushroom diversity.</title>
        <authorList>
            <person name="Reynolds H.T."/>
            <person name="Vijayakumar V."/>
            <person name="Gluck-Thaler E."/>
            <person name="Korotkin H.B."/>
            <person name="Matheny P.B."/>
            <person name="Slot J.C."/>
        </authorList>
    </citation>
    <scope>NUCLEOTIDE SEQUENCE [LARGE SCALE GENOMIC DNA]</scope>
    <source>
        <strain evidence="8 9">2629</strain>
    </source>
</reference>
<feature type="domain" description="WSC" evidence="7">
    <location>
        <begin position="153"/>
        <end position="247"/>
    </location>
</feature>
<organism evidence="8 9">
    <name type="scientific">Panaeolus cyanescens</name>
    <dbReference type="NCBI Taxonomy" id="181874"/>
    <lineage>
        <taxon>Eukaryota</taxon>
        <taxon>Fungi</taxon>
        <taxon>Dikarya</taxon>
        <taxon>Basidiomycota</taxon>
        <taxon>Agaricomycotina</taxon>
        <taxon>Agaricomycetes</taxon>
        <taxon>Agaricomycetidae</taxon>
        <taxon>Agaricales</taxon>
        <taxon>Agaricineae</taxon>
        <taxon>Galeropsidaceae</taxon>
        <taxon>Panaeolus</taxon>
    </lineage>
</organism>
<evidence type="ECO:0000256" key="5">
    <source>
        <dbReference type="ARBA" id="ARBA00023136"/>
    </source>
</evidence>
<evidence type="ECO:0000313" key="8">
    <source>
        <dbReference type="EMBL" id="PPR01863.1"/>
    </source>
</evidence>
<gene>
    <name evidence="8" type="ORF">CVT24_001344</name>
</gene>
<comment type="subcellular location">
    <subcellularLocation>
        <location evidence="1">Membrane</location>
        <topology evidence="1">Single-pass membrane protein</topology>
    </subcellularLocation>
</comment>
<evidence type="ECO:0000256" key="1">
    <source>
        <dbReference type="ARBA" id="ARBA00004167"/>
    </source>
</evidence>
<dbReference type="EMBL" id="NHTK01001209">
    <property type="protein sequence ID" value="PPR01863.1"/>
    <property type="molecule type" value="Genomic_DNA"/>
</dbReference>
<dbReference type="AlphaFoldDB" id="A0A409YFS4"/>
<dbReference type="InterPro" id="IPR051836">
    <property type="entry name" value="Kremen_rcpt"/>
</dbReference>
<keyword evidence="5" id="KW-0472">Membrane</keyword>
<name>A0A409YFS4_9AGAR</name>
<dbReference type="PANTHER" id="PTHR24269">
    <property type="entry name" value="KREMEN PROTEIN"/>
    <property type="match status" value="1"/>
</dbReference>
<dbReference type="SMART" id="SM00321">
    <property type="entry name" value="WSC"/>
    <property type="match status" value="2"/>
</dbReference>
<dbReference type="OrthoDB" id="5985073at2759"/>
<feature type="non-terminal residue" evidence="8">
    <location>
        <position position="1"/>
    </location>
</feature>
<keyword evidence="2" id="KW-0812">Transmembrane</keyword>
<dbReference type="PANTHER" id="PTHR24269:SF16">
    <property type="entry name" value="PROTEIN SLG1"/>
    <property type="match status" value="1"/>
</dbReference>
<protein>
    <recommendedName>
        <fullName evidence="7">WSC domain-containing protein</fullName>
    </recommendedName>
</protein>
<dbReference type="InParanoid" id="A0A409YFS4"/>
<feature type="domain" description="WSC" evidence="7">
    <location>
        <begin position="18"/>
        <end position="116"/>
    </location>
</feature>
<dbReference type="GO" id="GO:0005886">
    <property type="term" value="C:plasma membrane"/>
    <property type="evidence" value="ECO:0007669"/>
    <property type="project" value="TreeGrafter"/>
</dbReference>
<dbReference type="STRING" id="181874.A0A409YFS4"/>
<dbReference type="PROSITE" id="PS51212">
    <property type="entry name" value="WSC"/>
    <property type="match status" value="2"/>
</dbReference>